<dbReference type="SUPFAM" id="SSF56741">
    <property type="entry name" value="Eukaryotic DNA topoisomerase I, N-terminal DNA-binding fragment"/>
    <property type="match status" value="1"/>
</dbReference>
<evidence type="ECO:0000256" key="7">
    <source>
        <dbReference type="PROSITE-ProRule" id="PRU01382"/>
    </source>
</evidence>
<dbReference type="SUPFAM" id="SSF54001">
    <property type="entry name" value="Cysteine proteinases"/>
    <property type="match status" value="1"/>
</dbReference>
<evidence type="ECO:0000256" key="3">
    <source>
        <dbReference type="ARBA" id="ARBA00022553"/>
    </source>
</evidence>
<dbReference type="InterPro" id="IPR011010">
    <property type="entry name" value="DNA_brk_join_enz"/>
</dbReference>
<keyword evidence="15" id="KW-1267">Proteomics identification</keyword>
<dbReference type="Gene3D" id="1.10.10.41">
    <property type="entry name" value="Yeast DNA topoisomerase - domain 1"/>
    <property type="match status" value="1"/>
</dbReference>
<dbReference type="PROSITE" id="PS52038">
    <property type="entry name" value="TOPO_IB_2"/>
    <property type="match status" value="1"/>
</dbReference>
<dbReference type="SMART" id="SM00435">
    <property type="entry name" value="TOPEUc"/>
    <property type="match status" value="1"/>
</dbReference>
<dbReference type="EC" id="5.6.2.1" evidence="8"/>
<evidence type="ECO:0007829" key="15">
    <source>
        <dbReference type="PeptideAtlas" id="A0A498MML7"/>
    </source>
</evidence>
<dbReference type="SUPFAM" id="SSF46596">
    <property type="entry name" value="Eukaryotic DNA topoisomerase I, dispensable insert domain"/>
    <property type="match status" value="1"/>
</dbReference>
<dbReference type="STRING" id="84645.A0A498MML7"/>
<keyword evidence="3" id="KW-0597">Phosphoprotein</keyword>
<evidence type="ECO:0000256" key="10">
    <source>
        <dbReference type="SAM" id="MobiDB-lite"/>
    </source>
</evidence>
<feature type="region of interest" description="Disordered" evidence="10">
    <location>
        <begin position="710"/>
        <end position="783"/>
    </location>
</feature>
<feature type="domain" description="USP" evidence="11">
    <location>
        <begin position="357"/>
        <end position="703"/>
    </location>
</feature>
<evidence type="ECO:0000256" key="5">
    <source>
        <dbReference type="ARBA" id="ARBA00023125"/>
    </source>
</evidence>
<dbReference type="Gene3D" id="2.170.11.10">
    <property type="entry name" value="DNA Topoisomerase I, domain 2"/>
    <property type="match status" value="1"/>
</dbReference>
<evidence type="ECO:0000256" key="4">
    <source>
        <dbReference type="ARBA" id="ARBA00023029"/>
    </source>
</evidence>
<keyword evidence="5 7" id="KW-0238">DNA-binding</keyword>
<accession>A0A498MML7</accession>
<dbReference type="Pfam" id="PF00443">
    <property type="entry name" value="UCH"/>
    <property type="match status" value="1"/>
</dbReference>
<dbReference type="Proteomes" id="UP000290572">
    <property type="component" value="Unassembled WGS sequence"/>
</dbReference>
<dbReference type="InterPro" id="IPR014727">
    <property type="entry name" value="TopoI_cat_a/b-sub_euk"/>
</dbReference>
<comment type="function">
    <text evidence="8">Releases the supercoiling and torsional tension of DNA introduced during the DNA replication and transcription by transiently cleaving and rejoining one strand of the DNA duplex. Introduces a single-strand break via transesterification at the specific target site 5'-[CT]CCTTp site in duplex DNA. The scissile phosphodiester is attacked by the catalytic tyrosine of the enzyme, resulting in the formation of a DNA-(3'-phosphotyrosyl)-enzyme intermediate and the expulsion of a 5'-OH DNA strand. The free DNA strand then undergoes passage around the unbroken strand thus removing DNA supercoils. Finally, in the religation step, the DNA 5'-OH attacks the covalent intermediate to expel the active-site tyrosine and restore the DNA phosphodiester backbone.</text>
</comment>
<evidence type="ECO:0000256" key="2">
    <source>
        <dbReference type="ARBA" id="ARBA00006645"/>
    </source>
</evidence>
<dbReference type="FunFam" id="1.10.10.41:FF:000001">
    <property type="entry name" value="DNA topoisomerase I"/>
    <property type="match status" value="1"/>
</dbReference>
<dbReference type="InterPro" id="IPR001394">
    <property type="entry name" value="Peptidase_C19_UCH"/>
</dbReference>
<dbReference type="InterPro" id="IPR014711">
    <property type="entry name" value="TopoI_cat_a-hlx-sub_euk"/>
</dbReference>
<proteinExistence type="evidence at protein level"/>
<dbReference type="Gene3D" id="3.90.15.10">
    <property type="entry name" value="Topoisomerase I, Chain A, domain 3"/>
    <property type="match status" value="1"/>
</dbReference>
<organism evidence="13 14">
    <name type="scientific">Labeo rohita</name>
    <name type="common">Indian major carp</name>
    <name type="synonym">Cyprinus rohita</name>
    <dbReference type="NCBI Taxonomy" id="84645"/>
    <lineage>
        <taxon>Eukaryota</taxon>
        <taxon>Metazoa</taxon>
        <taxon>Chordata</taxon>
        <taxon>Craniata</taxon>
        <taxon>Vertebrata</taxon>
        <taxon>Euteleostomi</taxon>
        <taxon>Actinopterygii</taxon>
        <taxon>Neopterygii</taxon>
        <taxon>Teleostei</taxon>
        <taxon>Ostariophysi</taxon>
        <taxon>Cypriniformes</taxon>
        <taxon>Cyprinidae</taxon>
        <taxon>Labeoninae</taxon>
        <taxon>Labeonini</taxon>
        <taxon>Labeo</taxon>
    </lineage>
</organism>
<sequence length="1323" mass="152358">MRRLLSSKHSSFTMELIEEQQERYFIVVRRSKKGLSRGTIGHGDAETAAGDLTGMVYGGGGSARSSGTVKKQDTYPLTRHQAQLLLFVSPASRRLELLCNVQLFNAICALAQDDLVVIKHKKEFQPCLVKNLIQIGKKDKPGVLQMLGFELELVDTEHDILSKKTAPLPFFSAADIVQVAPSHLNTRQPLRGGIDLGLKRKAVSRIKSMPAFKSRNAKKESILLNTNGSDSIQALSHYSLEVGSMAEVISLNGLTVYGVIRWIGVPEGKKNCWAGLELDNEATTCSDGTFGTKRYFTCEENKALFVPLNNCKPDSRFLNEIHKPLEPPSVALLEDLNEDVPPVPEQDVLSHLVGRMRGIQGHFNSCYLDATLFSLFTSSIAFNGMFNRSTDSEEGISHILRRDIVNRLRRSGFVPAESVMKFRKQLGCKSFATEEKDPEEFITLLLKHVLRMEPLLKIRSHGDLPQNAYTHQIIVEKNQVRAVPSVEQLLEMSFVSSDLKFEEIPSCLIVQMPRFGKKFKMFPKIIPSTELDITDILHCSPRECFLCGHLAEYECVQCLMDHKLQPGKIKQYCSTCNTQVHTHPSRKEHAPHKLTVPDHLPEDVPLQRHQMQLFAVLCINTSHYVSFVKYGPNPQSWIFFDSMADRCGDDNNGYNVPVVRSCPEVGDFLSQSEEEMSTADVSQCSELVRRLLCDSYMCLYQRTDPFIKSEPENDDFYHSPKHEKSLKRERDDDDAEYKPKKIKTEDDRSEKKAKKRKQEDEDIKPKKKTKDKKGEVAADGKKKAKKEPEEKWKWWEEERYTDGVKWKFLEHKGPVFAPPYEPLPGNVKFYYDGKHMKLSPGAEEVATFFAKMLDHEYTTKDIFRKNFFKDWRKEMTSEEKSKITDLNKCDFSEMGEYFKAQSEARKAMTKDEKLKIKEENERLLQEYGFCVMDNHKERIANFRIEPPGLFRGRGDHPKMGMLKRRIRPEDIIINCSKDSKHPKPPPGTKWKEVRHDNKGEKDWQKYETARRLKKCVERIRTQYRDDWKSKEMRIRQRAVALYFIDKLALRAGNEKEEGETADTVGCCSLRVEHLTLHPEMDGQEYVVEFDFLGKDSIRYYNKVPVFKNLQLFMEDKEPEDDLFDRLNTSILNKHLQELMDGLTAKVFRTYNASITLQQQLNELTNPEDNVPAKILSYNRANRAVAILCNHQRAPPKTFEKSMQNLQTKIDAKKEQLADAKRELKSAKADAKVRKDEKSKKAVETKKKAVQRIEEQLMKLEVQATDREENKQIALGTSKLNYLDPRISVAWCKKFGIPIEKIYNKTQREKFAWAIDMAEKDYEF</sequence>
<evidence type="ECO:0000259" key="12">
    <source>
        <dbReference type="PROSITE" id="PS50245"/>
    </source>
</evidence>
<dbReference type="PROSITE" id="PS50245">
    <property type="entry name" value="CAP_GLY_2"/>
    <property type="match status" value="1"/>
</dbReference>
<dbReference type="InterPro" id="IPR036202">
    <property type="entry name" value="TopoI_DNA-bd_euk_N_sf"/>
</dbReference>
<dbReference type="FunFam" id="2.30.30.190:FF:000007">
    <property type="entry name" value="Putative ubiquitin carboxyl-terminal hydrolase CYLD"/>
    <property type="match status" value="1"/>
</dbReference>
<dbReference type="InterPro" id="IPR013030">
    <property type="entry name" value="DNA_topo_DNA_db_N_dom2"/>
</dbReference>
<dbReference type="InterPro" id="IPR000938">
    <property type="entry name" value="CAP-Gly_domain"/>
</dbReference>
<dbReference type="GO" id="GO:0004843">
    <property type="term" value="F:cysteine-type deubiquitinase activity"/>
    <property type="evidence" value="ECO:0007669"/>
    <property type="project" value="InterPro"/>
</dbReference>
<dbReference type="CDD" id="cd03488">
    <property type="entry name" value="Topoisomer_IB_N_htopoI_like"/>
    <property type="match status" value="1"/>
</dbReference>
<dbReference type="Pfam" id="PF01302">
    <property type="entry name" value="CAP_GLY"/>
    <property type="match status" value="1"/>
</dbReference>
<dbReference type="GO" id="GO:0005730">
    <property type="term" value="C:nucleolus"/>
    <property type="evidence" value="ECO:0007669"/>
    <property type="project" value="TreeGrafter"/>
</dbReference>
<dbReference type="FunFam" id="3.90.15.10:FF:000001">
    <property type="entry name" value="DNA topoisomerase I"/>
    <property type="match status" value="1"/>
</dbReference>
<dbReference type="FunFam" id="3.90.70.10:FF:000009">
    <property type="entry name" value="Putative ubiquitin carboxyl-terminal hydrolase CYLD"/>
    <property type="match status" value="1"/>
</dbReference>
<gene>
    <name evidence="13" type="ORF">ROHU_036894</name>
</gene>
<reference evidence="13 14" key="1">
    <citation type="submission" date="2018-03" db="EMBL/GenBank/DDBJ databases">
        <title>Draft genome sequence of Rohu Carp (Labeo rohita).</title>
        <authorList>
            <person name="Das P."/>
            <person name="Kushwaha B."/>
            <person name="Joshi C.G."/>
            <person name="Kumar D."/>
            <person name="Nagpure N.S."/>
            <person name="Sahoo L."/>
            <person name="Das S.P."/>
            <person name="Bit A."/>
            <person name="Patnaik S."/>
            <person name="Meher P.K."/>
            <person name="Jayasankar P."/>
            <person name="Koringa P.G."/>
            <person name="Patel N.V."/>
            <person name="Hinsu A.T."/>
            <person name="Kumar R."/>
            <person name="Pandey M."/>
            <person name="Agarwal S."/>
            <person name="Srivastava S."/>
            <person name="Singh M."/>
            <person name="Iquebal M.A."/>
            <person name="Jaiswal S."/>
            <person name="Angadi U.B."/>
            <person name="Kumar N."/>
            <person name="Raza M."/>
            <person name="Shah T.M."/>
            <person name="Rai A."/>
            <person name="Jena J.K."/>
        </authorList>
    </citation>
    <scope>NUCLEOTIDE SEQUENCE [LARGE SCALE GENOMIC DNA]</scope>
    <source>
        <strain evidence="13">DASCIFA01</strain>
        <tissue evidence="13">Testis</tissue>
    </source>
</reference>
<dbReference type="GO" id="GO:0006260">
    <property type="term" value="P:DNA replication"/>
    <property type="evidence" value="ECO:0007669"/>
    <property type="project" value="TreeGrafter"/>
</dbReference>
<feature type="compositionally biased region" description="Basic and acidic residues" evidence="10">
    <location>
        <begin position="772"/>
        <end position="783"/>
    </location>
</feature>
<evidence type="ECO:0000256" key="9">
    <source>
        <dbReference type="SAM" id="Coils"/>
    </source>
</evidence>
<feature type="region of interest" description="Disordered" evidence="10">
    <location>
        <begin position="975"/>
        <end position="996"/>
    </location>
</feature>
<feature type="compositionally biased region" description="Basic and acidic residues" evidence="10">
    <location>
        <begin position="710"/>
        <end position="750"/>
    </location>
</feature>
<keyword evidence="6 7" id="KW-0413">Isomerase</keyword>
<dbReference type="PROSITE" id="PS50235">
    <property type="entry name" value="USP_3"/>
    <property type="match status" value="1"/>
</dbReference>
<comment type="similarity">
    <text evidence="2 7 8">Belongs to the type IB topoisomerase family.</text>
</comment>
<dbReference type="GO" id="GO:0003917">
    <property type="term" value="F:DNA topoisomerase type I (single strand cut, ATP-independent) activity"/>
    <property type="evidence" value="ECO:0007669"/>
    <property type="project" value="UniProtKB-UniRule"/>
</dbReference>
<dbReference type="InterPro" id="IPR048045">
    <property type="entry name" value="Topoisomer_I_DNA-bd"/>
</dbReference>
<dbReference type="InterPro" id="IPR013499">
    <property type="entry name" value="TopoI_euk"/>
</dbReference>
<dbReference type="GO" id="GO:0003677">
    <property type="term" value="F:DNA binding"/>
    <property type="evidence" value="ECO:0007669"/>
    <property type="project" value="UniProtKB-UniRule"/>
</dbReference>
<evidence type="ECO:0000256" key="6">
    <source>
        <dbReference type="ARBA" id="ARBA00023235"/>
    </source>
</evidence>
<dbReference type="InterPro" id="IPR036859">
    <property type="entry name" value="CAP-Gly_dom_sf"/>
</dbReference>
<dbReference type="SUPFAM" id="SSF74924">
    <property type="entry name" value="Cap-Gly domain"/>
    <property type="match status" value="1"/>
</dbReference>
<dbReference type="Gene3D" id="1.10.132.10">
    <property type="match status" value="1"/>
</dbReference>
<dbReference type="InterPro" id="IPR025834">
    <property type="entry name" value="TopoI_C_dom"/>
</dbReference>
<dbReference type="PANTHER" id="PTHR10290">
    <property type="entry name" value="DNA TOPOISOMERASE I"/>
    <property type="match status" value="1"/>
</dbReference>
<dbReference type="InterPro" id="IPR013034">
    <property type="entry name" value="DNA_topo_DNA_db_N_dom1"/>
</dbReference>
<dbReference type="FunFam" id="1.10.132.10:FF:000001">
    <property type="entry name" value="DNA topoisomerase I"/>
    <property type="match status" value="1"/>
</dbReference>
<dbReference type="GO" id="GO:0005694">
    <property type="term" value="C:chromosome"/>
    <property type="evidence" value="ECO:0007669"/>
    <property type="project" value="InterPro"/>
</dbReference>
<evidence type="ECO:0000256" key="1">
    <source>
        <dbReference type="ARBA" id="ARBA00000213"/>
    </source>
</evidence>
<dbReference type="EMBL" id="QBIY01012657">
    <property type="protein sequence ID" value="RXN19936.1"/>
    <property type="molecule type" value="Genomic_DNA"/>
</dbReference>
<protein>
    <recommendedName>
        <fullName evidence="8">DNA topoisomerase I</fullName>
        <ecNumber evidence="8">5.6.2.1</ecNumber>
    </recommendedName>
    <alternativeName>
        <fullName evidence="8">DNA topoisomerase 1</fullName>
    </alternativeName>
</protein>
<feature type="coiled-coil region" evidence="9">
    <location>
        <begin position="1202"/>
        <end position="1269"/>
    </location>
</feature>
<evidence type="ECO:0000256" key="8">
    <source>
        <dbReference type="RuleBase" id="RU365101"/>
    </source>
</evidence>
<dbReference type="InterPro" id="IPR038765">
    <property type="entry name" value="Papain-like_cys_pep_sf"/>
</dbReference>
<feature type="domain" description="CAP-Gly" evidence="12">
    <location>
        <begin position="264"/>
        <end position="307"/>
    </location>
</feature>
<dbReference type="GO" id="GO:0006265">
    <property type="term" value="P:DNA topological change"/>
    <property type="evidence" value="ECO:0007669"/>
    <property type="project" value="UniProtKB-UniRule"/>
</dbReference>
<dbReference type="SUPFAM" id="SSF56349">
    <property type="entry name" value="DNA breaking-rejoining enzymes"/>
    <property type="match status" value="1"/>
</dbReference>
<evidence type="ECO:0000313" key="13">
    <source>
        <dbReference type="EMBL" id="RXN19936.1"/>
    </source>
</evidence>
<evidence type="ECO:0000313" key="14">
    <source>
        <dbReference type="Proteomes" id="UP000290572"/>
    </source>
</evidence>
<dbReference type="PANTHER" id="PTHR10290:SF5">
    <property type="entry name" value="DNA TOPOISOMERASE 1"/>
    <property type="match status" value="1"/>
</dbReference>
<name>A0A498MML7_LABRO</name>
<comment type="catalytic activity">
    <reaction evidence="1 7 8">
        <text>ATP-independent breakage of single-stranded DNA, followed by passage and rejoining.</text>
        <dbReference type="EC" id="5.6.2.1"/>
    </reaction>
</comment>
<keyword evidence="14" id="KW-1185">Reference proteome</keyword>
<dbReference type="InterPro" id="IPR001631">
    <property type="entry name" value="TopoI"/>
</dbReference>
<dbReference type="InterPro" id="IPR028889">
    <property type="entry name" value="USP"/>
</dbReference>
<dbReference type="GO" id="GO:0007059">
    <property type="term" value="P:chromosome segregation"/>
    <property type="evidence" value="ECO:0007669"/>
    <property type="project" value="TreeGrafter"/>
</dbReference>
<dbReference type="PROSITE" id="PS00176">
    <property type="entry name" value="TOPO_IB_1"/>
    <property type="match status" value="1"/>
</dbReference>
<dbReference type="InterPro" id="IPR051062">
    <property type="entry name" value="Topoisomerase_IB"/>
</dbReference>
<dbReference type="InterPro" id="IPR013500">
    <property type="entry name" value="TopoI_cat_euk"/>
</dbReference>
<feature type="active site" description="O-(3'-phospho-DNA)-tyrosine intermediate" evidence="7">
    <location>
        <position position="1281"/>
    </location>
</feature>
<dbReference type="Pfam" id="PF14370">
    <property type="entry name" value="Topo_C_assoc"/>
    <property type="match status" value="1"/>
</dbReference>
<dbReference type="Gene3D" id="3.90.70.10">
    <property type="entry name" value="Cysteine proteinases"/>
    <property type="match status" value="1"/>
</dbReference>
<dbReference type="CDD" id="cd00659">
    <property type="entry name" value="Topo_IB_C"/>
    <property type="match status" value="1"/>
</dbReference>
<dbReference type="PRINTS" id="PR00416">
    <property type="entry name" value="EUTPISMRASEI"/>
</dbReference>
<keyword evidence="9" id="KW-0175">Coiled coil</keyword>
<dbReference type="SMART" id="SM01052">
    <property type="entry name" value="CAP_GLY"/>
    <property type="match status" value="1"/>
</dbReference>
<comment type="caution">
    <text evidence="13">The sequence shown here is derived from an EMBL/GenBank/DDBJ whole genome shotgun (WGS) entry which is preliminary data.</text>
</comment>
<dbReference type="Gene3D" id="2.30.30.190">
    <property type="entry name" value="CAP Gly-rich-like domain"/>
    <property type="match status" value="1"/>
</dbReference>
<dbReference type="GO" id="GO:0016579">
    <property type="term" value="P:protein deubiquitination"/>
    <property type="evidence" value="ECO:0007669"/>
    <property type="project" value="InterPro"/>
</dbReference>
<evidence type="ECO:0000259" key="11">
    <source>
        <dbReference type="PROSITE" id="PS50235"/>
    </source>
</evidence>
<dbReference type="Pfam" id="PF01028">
    <property type="entry name" value="Topoisom_I"/>
    <property type="match status" value="1"/>
</dbReference>
<dbReference type="GO" id="GO:0048511">
    <property type="term" value="P:rhythmic process"/>
    <property type="evidence" value="ECO:0007669"/>
    <property type="project" value="UniProtKB-KW"/>
</dbReference>
<dbReference type="InterPro" id="IPR018521">
    <property type="entry name" value="TopoIB_AS"/>
</dbReference>
<keyword evidence="4 7" id="KW-0799">Topoisomerase</keyword>